<reference evidence="7 8" key="1">
    <citation type="submission" date="2016-04" db="EMBL/GenBank/DDBJ databases">
        <title>Evolutionary innovation and constraint leading to complex multicellularity in the Ascomycota.</title>
        <authorList>
            <person name="Cisse O."/>
            <person name="Nguyen A."/>
            <person name="Hewitt D.A."/>
            <person name="Jedd G."/>
            <person name="Stajich J.E."/>
        </authorList>
    </citation>
    <scope>NUCLEOTIDE SEQUENCE [LARGE SCALE GENOMIC DNA]</scope>
    <source>
        <strain evidence="7 8">DAH-3</strain>
    </source>
</reference>
<keyword evidence="3" id="KW-0677">Repeat</keyword>
<evidence type="ECO:0000256" key="5">
    <source>
        <dbReference type="PROSITE-ProRule" id="PRU00810"/>
    </source>
</evidence>
<dbReference type="FunFam" id="1.20.1160.11:FF:000003">
    <property type="entry name" value="Paired amphipathic helix SIN3-like protein"/>
    <property type="match status" value="1"/>
</dbReference>
<dbReference type="GO" id="GO:0000122">
    <property type="term" value="P:negative regulation of transcription by RNA polymerase II"/>
    <property type="evidence" value="ECO:0007669"/>
    <property type="project" value="TreeGrafter"/>
</dbReference>
<dbReference type="OMA" id="MQFTERP"/>
<evidence type="ECO:0000256" key="6">
    <source>
        <dbReference type="SAM" id="MobiDB-lite"/>
    </source>
</evidence>
<evidence type="ECO:0000256" key="4">
    <source>
        <dbReference type="ARBA" id="ARBA00023242"/>
    </source>
</evidence>
<dbReference type="STRING" id="1198029.A0A1U7LPR1"/>
<organism evidence="7 8">
    <name type="scientific">Neolecta irregularis (strain DAH-3)</name>
    <dbReference type="NCBI Taxonomy" id="1198029"/>
    <lineage>
        <taxon>Eukaryota</taxon>
        <taxon>Fungi</taxon>
        <taxon>Dikarya</taxon>
        <taxon>Ascomycota</taxon>
        <taxon>Taphrinomycotina</taxon>
        <taxon>Neolectales</taxon>
        <taxon>Neolectaceae</taxon>
        <taxon>Neolecta</taxon>
    </lineage>
</organism>
<feature type="compositionally biased region" description="Basic and acidic residues" evidence="6">
    <location>
        <begin position="118"/>
        <end position="137"/>
    </location>
</feature>
<evidence type="ECO:0000256" key="1">
    <source>
        <dbReference type="ARBA" id="ARBA00004123"/>
    </source>
</evidence>
<evidence type="ECO:0000313" key="7">
    <source>
        <dbReference type="EMBL" id="OLL24573.1"/>
    </source>
</evidence>
<feature type="compositionally biased region" description="Low complexity" evidence="6">
    <location>
        <begin position="251"/>
        <end position="262"/>
    </location>
</feature>
<dbReference type="AlphaFoldDB" id="A0A1U7LPR1"/>
<dbReference type="SUPFAM" id="SSF47762">
    <property type="entry name" value="PAH2 domain"/>
    <property type="match status" value="2"/>
</dbReference>
<protein>
    <submittedName>
        <fullName evidence="7">Transcriptional regulatory protein SIN3</fullName>
    </submittedName>
</protein>
<sequence length="351" mass="39297">MQEHAANGHLLPPLPHLQGDAGAGGRNLNVKDALSYLDQVKMQFTERPDVYNRFLDIMKDFKSQSIDTPGVIDRVSTLFYGHPALIQGFNTFLPPGFRIECEDDRTIRVITPAGVQIHEPKPAKSDRDRDRDRDRDLYGAPLFPPHQLPPNAPFGAPLLPPKGPAALKREPVEFNHAISYVNKIKHRFTSEPEIYKTFLEILQTYQKESKPIQEVYAQVAELFHDQKDLLESFKEFLPDPAANQNAITSAGPLPKSGLPPLGNFSSAPPKDKKKRAANQDIPQPNGRSNAVKKPRTSKQPAMDISSLEPSLTPYIPEPIAPPKLVVATNEEMDFFAKVKSHINKQTTYNEF</sequence>
<evidence type="ECO:0000256" key="2">
    <source>
        <dbReference type="ARBA" id="ARBA00022491"/>
    </source>
</evidence>
<dbReference type="GO" id="GO:0003714">
    <property type="term" value="F:transcription corepressor activity"/>
    <property type="evidence" value="ECO:0007669"/>
    <property type="project" value="InterPro"/>
</dbReference>
<dbReference type="Gene3D" id="1.20.1160.11">
    <property type="entry name" value="Paired amphipathic helix"/>
    <property type="match status" value="2"/>
</dbReference>
<comment type="caution">
    <text evidence="7">The sequence shown here is derived from an EMBL/GenBank/DDBJ whole genome shotgun (WGS) entry which is preliminary data.</text>
</comment>
<dbReference type="FunFam" id="1.20.1160.11:FF:000001">
    <property type="entry name" value="Paired amphipathic helix protein Sin3"/>
    <property type="match status" value="1"/>
</dbReference>
<keyword evidence="2" id="KW-0678">Repressor</keyword>
<dbReference type="GO" id="GO:0070210">
    <property type="term" value="C:Rpd3L-Expanded complex"/>
    <property type="evidence" value="ECO:0007669"/>
    <property type="project" value="UniProtKB-ARBA"/>
</dbReference>
<accession>A0A1U7LPR1</accession>
<evidence type="ECO:0000256" key="3">
    <source>
        <dbReference type="ARBA" id="ARBA00022737"/>
    </source>
</evidence>
<feature type="region of interest" description="Disordered" evidence="6">
    <location>
        <begin position="244"/>
        <end position="313"/>
    </location>
</feature>
<dbReference type="InterPro" id="IPR003822">
    <property type="entry name" value="PAH"/>
</dbReference>
<dbReference type="Proteomes" id="UP000186594">
    <property type="component" value="Unassembled WGS sequence"/>
</dbReference>
<dbReference type="Pfam" id="PF02671">
    <property type="entry name" value="PAH"/>
    <property type="match status" value="2"/>
</dbReference>
<dbReference type="InterPro" id="IPR039774">
    <property type="entry name" value="Sin3-like"/>
</dbReference>
<dbReference type="GO" id="GO:0033698">
    <property type="term" value="C:Rpd3L complex"/>
    <property type="evidence" value="ECO:0007669"/>
    <property type="project" value="UniProtKB-ARBA"/>
</dbReference>
<dbReference type="PANTHER" id="PTHR12346">
    <property type="entry name" value="SIN3B-RELATED"/>
    <property type="match status" value="1"/>
</dbReference>
<dbReference type="PANTHER" id="PTHR12346:SF0">
    <property type="entry name" value="SIN3A, ISOFORM G"/>
    <property type="match status" value="1"/>
</dbReference>
<dbReference type="GO" id="GO:0010628">
    <property type="term" value="P:positive regulation of gene expression"/>
    <property type="evidence" value="ECO:0007669"/>
    <property type="project" value="UniProtKB-ARBA"/>
</dbReference>
<feature type="region of interest" description="Disordered" evidence="6">
    <location>
        <begin position="113"/>
        <end position="142"/>
    </location>
</feature>
<comment type="subcellular location">
    <subcellularLocation>
        <location evidence="1 5">Nucleus</location>
    </subcellularLocation>
</comment>
<proteinExistence type="predicted"/>
<dbReference type="InterPro" id="IPR036600">
    <property type="entry name" value="PAH_sf"/>
</dbReference>
<feature type="non-terminal residue" evidence="7">
    <location>
        <position position="351"/>
    </location>
</feature>
<evidence type="ECO:0000313" key="8">
    <source>
        <dbReference type="Proteomes" id="UP000186594"/>
    </source>
</evidence>
<dbReference type="PROSITE" id="PS51477">
    <property type="entry name" value="PAH"/>
    <property type="match status" value="2"/>
</dbReference>
<keyword evidence="8" id="KW-1185">Reference proteome</keyword>
<name>A0A1U7LPR1_NEOID</name>
<keyword evidence="4 5" id="KW-0539">Nucleus</keyword>
<dbReference type="EMBL" id="LXFE01000729">
    <property type="protein sequence ID" value="OLL24573.1"/>
    <property type="molecule type" value="Genomic_DNA"/>
</dbReference>
<gene>
    <name evidence="7" type="ORF">NEOLI_005466</name>
</gene>
<dbReference type="OrthoDB" id="10265969at2759"/>